<keyword evidence="2" id="KW-0238">DNA-binding</keyword>
<dbReference type="InterPro" id="IPR036390">
    <property type="entry name" value="WH_DNA-bd_sf"/>
</dbReference>
<dbReference type="SUPFAM" id="SSF46785">
    <property type="entry name" value="Winged helix' DNA-binding domain"/>
    <property type="match status" value="1"/>
</dbReference>
<keyword evidence="3" id="KW-0804">Transcription</keyword>
<dbReference type="InterPro" id="IPR011991">
    <property type="entry name" value="ArsR-like_HTH"/>
</dbReference>
<reference evidence="6" key="1">
    <citation type="submission" date="2018-12" db="EMBL/GenBank/DDBJ databases">
        <title>Tengunoibacter tsumagoiensis gen. nov., sp. nov., Dictyobacter kobayashii sp. nov., D. alpinus sp. nov., and D. joshuensis sp. nov. and description of Dictyobacteraceae fam. nov. within the order Ktedonobacterales isolated from Tengu-no-mugimeshi.</title>
        <authorList>
            <person name="Wang C.M."/>
            <person name="Zheng Y."/>
            <person name="Sakai Y."/>
            <person name="Toyoda A."/>
            <person name="Minakuchi Y."/>
            <person name="Abe K."/>
            <person name="Yokota A."/>
            <person name="Yabe S."/>
        </authorList>
    </citation>
    <scope>NUCLEOTIDE SEQUENCE [LARGE SCALE GENOMIC DNA]</scope>
    <source>
        <strain evidence="6">Uno16</strain>
    </source>
</reference>
<dbReference type="PROSITE" id="PS50995">
    <property type="entry name" value="HTH_MARR_2"/>
    <property type="match status" value="1"/>
</dbReference>
<dbReference type="EMBL" id="BIFT01000002">
    <property type="protein sequence ID" value="GCE30523.1"/>
    <property type="molecule type" value="Genomic_DNA"/>
</dbReference>
<feature type="domain" description="HTH marR-type" evidence="4">
    <location>
        <begin position="3"/>
        <end position="130"/>
    </location>
</feature>
<dbReference type="CDD" id="cd00090">
    <property type="entry name" value="HTH_ARSR"/>
    <property type="match status" value="1"/>
</dbReference>
<comment type="caution">
    <text evidence="5">The sequence shown here is derived from an EMBL/GenBank/DDBJ whole genome shotgun (WGS) entry which is preliminary data.</text>
</comment>
<dbReference type="RefSeq" id="WP_126630601.1">
    <property type="nucleotide sequence ID" value="NZ_BIFT01000002.1"/>
</dbReference>
<evidence type="ECO:0000256" key="1">
    <source>
        <dbReference type="ARBA" id="ARBA00023015"/>
    </source>
</evidence>
<dbReference type="PANTHER" id="PTHR42756">
    <property type="entry name" value="TRANSCRIPTIONAL REGULATOR, MARR"/>
    <property type="match status" value="1"/>
</dbReference>
<evidence type="ECO:0000259" key="4">
    <source>
        <dbReference type="PROSITE" id="PS50995"/>
    </source>
</evidence>
<name>A0A402BGM7_9CHLR</name>
<dbReference type="PANTHER" id="PTHR42756:SF1">
    <property type="entry name" value="TRANSCRIPTIONAL REPRESSOR OF EMRAB OPERON"/>
    <property type="match status" value="1"/>
</dbReference>
<dbReference type="OrthoDB" id="5461037at2"/>
<dbReference type="InterPro" id="IPR036388">
    <property type="entry name" value="WH-like_DNA-bd_sf"/>
</dbReference>
<dbReference type="AlphaFoldDB" id="A0A402BGM7"/>
<dbReference type="Gene3D" id="1.10.10.10">
    <property type="entry name" value="Winged helix-like DNA-binding domain superfamily/Winged helix DNA-binding domain"/>
    <property type="match status" value="1"/>
</dbReference>
<proteinExistence type="predicted"/>
<keyword evidence="1" id="KW-0805">Transcription regulation</keyword>
<evidence type="ECO:0000256" key="2">
    <source>
        <dbReference type="ARBA" id="ARBA00023125"/>
    </source>
</evidence>
<dbReference type="GO" id="GO:0003700">
    <property type="term" value="F:DNA-binding transcription factor activity"/>
    <property type="evidence" value="ECO:0007669"/>
    <property type="project" value="InterPro"/>
</dbReference>
<organism evidence="5 6">
    <name type="scientific">Dictyobacter alpinus</name>
    <dbReference type="NCBI Taxonomy" id="2014873"/>
    <lineage>
        <taxon>Bacteria</taxon>
        <taxon>Bacillati</taxon>
        <taxon>Chloroflexota</taxon>
        <taxon>Ktedonobacteria</taxon>
        <taxon>Ktedonobacterales</taxon>
        <taxon>Dictyobacteraceae</taxon>
        <taxon>Dictyobacter</taxon>
    </lineage>
</organism>
<protein>
    <submittedName>
        <fullName evidence="5">Transcriptional regulator</fullName>
    </submittedName>
</protein>
<dbReference type="InterPro" id="IPR000835">
    <property type="entry name" value="HTH_MarR-typ"/>
</dbReference>
<evidence type="ECO:0000313" key="6">
    <source>
        <dbReference type="Proteomes" id="UP000287171"/>
    </source>
</evidence>
<accession>A0A402BGM7</accession>
<dbReference type="SMART" id="SM00347">
    <property type="entry name" value="HTH_MARR"/>
    <property type="match status" value="1"/>
</dbReference>
<gene>
    <name evidence="5" type="ORF">KDA_60070</name>
</gene>
<sequence length="147" mass="17052">MTTERLTEDLLLLTRLLRPSRHTDMTQQQYWLLRHLRCHEPQGISELAQALGITTGSATVACQRLEKAGLITRRRQEDDERVVHVSLTEQGRQQIDAVRQQRREALTHLLQVLDEPEQQELQRLVERLLDAAEAQGLGEMKKHDSHH</sequence>
<dbReference type="PRINTS" id="PR00598">
    <property type="entry name" value="HTHMARR"/>
</dbReference>
<dbReference type="Pfam" id="PF01047">
    <property type="entry name" value="MarR"/>
    <property type="match status" value="1"/>
</dbReference>
<keyword evidence="6" id="KW-1185">Reference proteome</keyword>
<evidence type="ECO:0000313" key="5">
    <source>
        <dbReference type="EMBL" id="GCE30523.1"/>
    </source>
</evidence>
<evidence type="ECO:0000256" key="3">
    <source>
        <dbReference type="ARBA" id="ARBA00023163"/>
    </source>
</evidence>
<dbReference type="GO" id="GO:0003677">
    <property type="term" value="F:DNA binding"/>
    <property type="evidence" value="ECO:0007669"/>
    <property type="project" value="UniProtKB-KW"/>
</dbReference>
<dbReference type="Proteomes" id="UP000287171">
    <property type="component" value="Unassembled WGS sequence"/>
</dbReference>